<feature type="non-terminal residue" evidence="2">
    <location>
        <position position="1"/>
    </location>
</feature>
<dbReference type="EMBL" id="VZRE01003142">
    <property type="protein sequence ID" value="NWU07809.1"/>
    <property type="molecule type" value="Genomic_DNA"/>
</dbReference>
<gene>
    <name evidence="2" type="primary">Trim27_0</name>
    <name evidence="2" type="ORF">CEPORN_R02592</name>
</gene>
<name>A0A7K5TX53_CEPOR</name>
<dbReference type="InterPro" id="IPR043136">
    <property type="entry name" value="B30.2/SPRY_sf"/>
</dbReference>
<dbReference type="Pfam" id="PF00622">
    <property type="entry name" value="SPRY"/>
    <property type="match status" value="1"/>
</dbReference>
<feature type="domain" description="B30.2/SPRY" evidence="1">
    <location>
        <begin position="150"/>
        <end position="342"/>
    </location>
</feature>
<dbReference type="SMART" id="SM00449">
    <property type="entry name" value="SPRY"/>
    <property type="match status" value="1"/>
</dbReference>
<dbReference type="PROSITE" id="PS50188">
    <property type="entry name" value="B302_SPRY"/>
    <property type="match status" value="1"/>
</dbReference>
<dbReference type="Pfam" id="PF13765">
    <property type="entry name" value="PRY"/>
    <property type="match status" value="1"/>
</dbReference>
<reference evidence="2 3" key="1">
    <citation type="submission" date="2019-09" db="EMBL/GenBank/DDBJ databases">
        <title>Bird 10,000 Genomes (B10K) Project - Family phase.</title>
        <authorList>
            <person name="Zhang G."/>
        </authorList>
    </citation>
    <scope>NUCLEOTIDE SEQUENCE [LARGE SCALE GENOMIC DNA]</scope>
    <source>
        <strain evidence="2">B10K-DU-001-01</strain>
        <tissue evidence="2">Muscle</tissue>
    </source>
</reference>
<dbReference type="AlphaFoldDB" id="A0A7K5TX53"/>
<dbReference type="InterPro" id="IPR050143">
    <property type="entry name" value="TRIM/RBCC"/>
</dbReference>
<dbReference type="Proteomes" id="UP000543364">
    <property type="component" value="Unassembled WGS sequence"/>
</dbReference>
<dbReference type="PANTHER" id="PTHR24103">
    <property type="entry name" value="E3 UBIQUITIN-PROTEIN LIGASE TRIM"/>
    <property type="match status" value="1"/>
</dbReference>
<feature type="non-terminal residue" evidence="2">
    <location>
        <position position="363"/>
    </location>
</feature>
<dbReference type="PRINTS" id="PR01407">
    <property type="entry name" value="BUTYPHLNCDUF"/>
</dbReference>
<dbReference type="SMART" id="SM00589">
    <property type="entry name" value="PRY"/>
    <property type="match status" value="1"/>
</dbReference>
<comment type="caution">
    <text evidence="2">The sequence shown here is derived from an EMBL/GenBank/DDBJ whole genome shotgun (WGS) entry which is preliminary data.</text>
</comment>
<accession>A0A7K5TX53</accession>
<dbReference type="SUPFAM" id="SSF49899">
    <property type="entry name" value="Concanavalin A-like lectins/glucanases"/>
    <property type="match status" value="1"/>
</dbReference>
<dbReference type="InterPro" id="IPR003877">
    <property type="entry name" value="SPRY_dom"/>
</dbReference>
<evidence type="ECO:0000313" key="2">
    <source>
        <dbReference type="EMBL" id="NWU07809.1"/>
    </source>
</evidence>
<dbReference type="InterPro" id="IPR001870">
    <property type="entry name" value="B30.2/SPRY"/>
</dbReference>
<organism evidence="2 3">
    <name type="scientific">Cephalopterus ornatus</name>
    <name type="common">Amazonian umbrellabird</name>
    <dbReference type="NCBI Taxonomy" id="114276"/>
    <lineage>
        <taxon>Eukaryota</taxon>
        <taxon>Metazoa</taxon>
        <taxon>Chordata</taxon>
        <taxon>Craniata</taxon>
        <taxon>Vertebrata</taxon>
        <taxon>Euteleostomi</taxon>
        <taxon>Archelosauria</taxon>
        <taxon>Archosauria</taxon>
        <taxon>Dinosauria</taxon>
        <taxon>Saurischia</taxon>
        <taxon>Theropoda</taxon>
        <taxon>Coelurosauria</taxon>
        <taxon>Aves</taxon>
        <taxon>Neognathae</taxon>
        <taxon>Neoaves</taxon>
        <taxon>Telluraves</taxon>
        <taxon>Australaves</taxon>
        <taxon>Passeriformes</taxon>
        <taxon>Cotingidae</taxon>
        <taxon>Cephalopterus</taxon>
    </lineage>
</organism>
<dbReference type="InterPro" id="IPR003879">
    <property type="entry name" value="Butyrophylin_SPRY"/>
</dbReference>
<sequence length="363" mass="40471">QEQIQTRLRGLKEEREKYLERRKSGAHRSLYLDRARSEGQRMLRELAELRRFLREQERLLLARLGDLERDICGAQGQALAAVGEELSHLDTLIWEMEGKFQQPPSQFLQDIGGLLDSCEAAKFNPPAEISPELERRLEDFVRRNALVRGTLRRCQAPPTFPPAPGPAAEVTLDPATAHPNLHVSEDGKQARGHLVPRDVPDGPQRFDFEPCVLARGGFTSGRHFWEVEVGRGGVWALGVGRESAPRKGPLSLAPRDGVWALGAFHSLTSPRADLRRSPLPRRLRVALDYEGGRVGFFGAEEEDAAPILVHTRAAFRGERVLPWFRLGLGARLREVSRSPPRGEGPSGSPLDWVGFGVPLRICP</sequence>
<dbReference type="InterPro" id="IPR006574">
    <property type="entry name" value="PRY"/>
</dbReference>
<protein>
    <submittedName>
        <fullName evidence="2">TRI27 protein</fullName>
    </submittedName>
</protein>
<dbReference type="InterPro" id="IPR013320">
    <property type="entry name" value="ConA-like_dom_sf"/>
</dbReference>
<dbReference type="Gene3D" id="2.60.120.920">
    <property type="match status" value="1"/>
</dbReference>
<proteinExistence type="predicted"/>
<evidence type="ECO:0000313" key="3">
    <source>
        <dbReference type="Proteomes" id="UP000543364"/>
    </source>
</evidence>
<evidence type="ECO:0000259" key="1">
    <source>
        <dbReference type="PROSITE" id="PS50188"/>
    </source>
</evidence>
<keyword evidence="3" id="KW-1185">Reference proteome</keyword>